<proteinExistence type="predicted"/>
<organism evidence="3 4">
    <name type="scientific">Slackia piriformis</name>
    <dbReference type="NCBI Taxonomy" id="626934"/>
    <lineage>
        <taxon>Bacteria</taxon>
        <taxon>Bacillati</taxon>
        <taxon>Actinomycetota</taxon>
        <taxon>Coriobacteriia</taxon>
        <taxon>Eggerthellales</taxon>
        <taxon>Eggerthellaceae</taxon>
        <taxon>Slackia</taxon>
    </lineage>
</organism>
<reference evidence="3" key="1">
    <citation type="submission" date="2021-02" db="EMBL/GenBank/DDBJ databases">
        <title>Infant gut strain persistence is associated with maternal origin, phylogeny, and functional potential including surface adhesion and iron acquisition.</title>
        <authorList>
            <person name="Lou Y.C."/>
        </authorList>
    </citation>
    <scope>NUCLEOTIDE SEQUENCE</scope>
    <source>
        <strain evidence="3">L2_039_000G1_dasL2_039_000G1_concoct_11</strain>
    </source>
</reference>
<dbReference type="InterPro" id="IPR001173">
    <property type="entry name" value="Glyco_trans_2-like"/>
</dbReference>
<keyword evidence="3" id="KW-0328">Glycosyltransferase</keyword>
<dbReference type="Pfam" id="PF00535">
    <property type="entry name" value="Glycos_transf_2"/>
    <property type="match status" value="1"/>
</dbReference>
<dbReference type="PANTHER" id="PTHR22916">
    <property type="entry name" value="GLYCOSYLTRANSFERASE"/>
    <property type="match status" value="1"/>
</dbReference>
<dbReference type="PANTHER" id="PTHR22916:SF3">
    <property type="entry name" value="UDP-GLCNAC:BETAGAL BETA-1,3-N-ACETYLGLUCOSAMINYLTRANSFERASE-LIKE PROTEIN 1"/>
    <property type="match status" value="1"/>
</dbReference>
<evidence type="ECO:0000313" key="3">
    <source>
        <dbReference type="EMBL" id="MBS6941272.1"/>
    </source>
</evidence>
<dbReference type="Gene3D" id="3.90.550.10">
    <property type="entry name" value="Spore Coat Polysaccharide Biosynthesis Protein SpsA, Chain A"/>
    <property type="match status" value="1"/>
</dbReference>
<dbReference type="AlphaFoldDB" id="A0A943UU21"/>
<name>A0A943UU21_9ACTN</name>
<feature type="domain" description="Glycosyltransferase 2-like" evidence="2">
    <location>
        <begin position="32"/>
        <end position="160"/>
    </location>
</feature>
<feature type="coiled-coil region" evidence="1">
    <location>
        <begin position="377"/>
        <end position="404"/>
    </location>
</feature>
<evidence type="ECO:0000313" key="4">
    <source>
        <dbReference type="Proteomes" id="UP000727506"/>
    </source>
</evidence>
<dbReference type="Proteomes" id="UP000727506">
    <property type="component" value="Unassembled WGS sequence"/>
</dbReference>
<comment type="caution">
    <text evidence="3">The sequence shown here is derived from an EMBL/GenBank/DDBJ whole genome shotgun (WGS) entry which is preliminary data.</text>
</comment>
<evidence type="ECO:0000259" key="2">
    <source>
        <dbReference type="Pfam" id="PF00535"/>
    </source>
</evidence>
<dbReference type="SUPFAM" id="SSF53448">
    <property type="entry name" value="Nucleotide-diphospho-sugar transferases"/>
    <property type="match status" value="1"/>
</dbReference>
<keyword evidence="3" id="KW-0808">Transferase</keyword>
<keyword evidence="1" id="KW-0175">Coiled coil</keyword>
<dbReference type="CDD" id="cd00761">
    <property type="entry name" value="Glyco_tranf_GTA_type"/>
    <property type="match status" value="1"/>
</dbReference>
<accession>A0A943UU21</accession>
<evidence type="ECO:0000256" key="1">
    <source>
        <dbReference type="SAM" id="Coils"/>
    </source>
</evidence>
<gene>
    <name evidence="3" type="ORF">KH142_07355</name>
</gene>
<dbReference type="InterPro" id="IPR029044">
    <property type="entry name" value="Nucleotide-diphossugar_trans"/>
</dbReference>
<dbReference type="GO" id="GO:0016758">
    <property type="term" value="F:hexosyltransferase activity"/>
    <property type="evidence" value="ECO:0007669"/>
    <property type="project" value="UniProtKB-ARBA"/>
</dbReference>
<dbReference type="EC" id="2.4.-.-" evidence="3"/>
<sequence>MQAESSAAKTRPIASNETAAEHALSRDSFGISVVVPVHNSMPHLVACIDSILAQSVPVAEIICVDDGSTDESAAYLDEMARLHPRLSVIHQPCAGVSAARNRGMMQARASHVLFVDADDFIACDLAEKAMAAATRHHAQMTVFGFDEYYGESDVYVPREVCPDESLYARTFSLADMKLPSTYLITPNVWRILFDRAFLQECGLSFHEDLHTSEDLAFIYEALFLVKRIALIGERLYHYRRDGGETLTRKTRGCAGIDALEHVRSFAARHGVLERNMFHFCNIVLDVAEYATSTAYDLEEFSLLHRSFNDRLLGIVQKNEALIHERYRPFYDNVLKGEKPYLFFLYRRERKLLEQERTRSEGHALETRKIEQWARTRIDDLEQALSESREQTRRAQEEIANVRASKSYRIGNFFMRGPAAVKRALRSKSEKSER</sequence>
<protein>
    <submittedName>
        <fullName evidence="3">Glycosyltransferase</fullName>
        <ecNumber evidence="3">2.4.-.-</ecNumber>
    </submittedName>
</protein>
<dbReference type="EMBL" id="JAGZSV010000149">
    <property type="protein sequence ID" value="MBS6941272.1"/>
    <property type="molecule type" value="Genomic_DNA"/>
</dbReference>